<protein>
    <submittedName>
        <fullName evidence="2">Uncharacterized protein</fullName>
    </submittedName>
</protein>
<keyword evidence="1" id="KW-0472">Membrane</keyword>
<dbReference type="EMBL" id="HBGZ01030984">
    <property type="protein sequence ID" value="CAD9628922.1"/>
    <property type="molecule type" value="Transcribed_RNA"/>
</dbReference>
<proteinExistence type="predicted"/>
<accession>A0A7S2PZT1</accession>
<feature type="transmembrane region" description="Helical" evidence="1">
    <location>
        <begin position="93"/>
        <end position="116"/>
    </location>
</feature>
<sequence length="123" mass="13477">MECRIILAASVLRISATVVAPMIIISLRFVSAAPANVITVQNVLRWWSAVAVVVTKSFVWVVCLTIHVLVLFVGTPSVIHVAQRMHVGIVKRVGVKVVTFAIIANSAVKVAAWIALARRRRRE</sequence>
<organism evidence="2">
    <name type="scientific">Skeletonema marinoi</name>
    <dbReference type="NCBI Taxonomy" id="267567"/>
    <lineage>
        <taxon>Eukaryota</taxon>
        <taxon>Sar</taxon>
        <taxon>Stramenopiles</taxon>
        <taxon>Ochrophyta</taxon>
        <taxon>Bacillariophyta</taxon>
        <taxon>Coscinodiscophyceae</taxon>
        <taxon>Thalassiosirophycidae</taxon>
        <taxon>Thalassiosirales</taxon>
        <taxon>Skeletonemataceae</taxon>
        <taxon>Skeletonema</taxon>
        <taxon>Skeletonema marinoi-dohrnii complex</taxon>
    </lineage>
</organism>
<gene>
    <name evidence="2" type="ORF">SMAR0320_LOCUS22058</name>
</gene>
<evidence type="ECO:0000256" key="1">
    <source>
        <dbReference type="SAM" id="Phobius"/>
    </source>
</evidence>
<dbReference type="AlphaFoldDB" id="A0A7S2PZT1"/>
<reference evidence="2" key="1">
    <citation type="submission" date="2021-01" db="EMBL/GenBank/DDBJ databases">
        <authorList>
            <person name="Corre E."/>
            <person name="Pelletier E."/>
            <person name="Niang G."/>
            <person name="Scheremetjew M."/>
            <person name="Finn R."/>
            <person name="Kale V."/>
            <person name="Holt S."/>
            <person name="Cochrane G."/>
            <person name="Meng A."/>
            <person name="Brown T."/>
            <person name="Cohen L."/>
        </authorList>
    </citation>
    <scope>NUCLEOTIDE SEQUENCE</scope>
    <source>
        <strain evidence="2">SM1012Den-03</strain>
    </source>
</reference>
<keyword evidence="1" id="KW-1133">Transmembrane helix</keyword>
<keyword evidence="1" id="KW-0812">Transmembrane</keyword>
<name>A0A7S2PZT1_9STRA</name>
<feature type="transmembrane region" description="Helical" evidence="1">
    <location>
        <begin position="6"/>
        <end position="25"/>
    </location>
</feature>
<evidence type="ECO:0000313" key="2">
    <source>
        <dbReference type="EMBL" id="CAD9628922.1"/>
    </source>
</evidence>
<feature type="transmembrane region" description="Helical" evidence="1">
    <location>
        <begin position="46"/>
        <end position="73"/>
    </location>
</feature>